<dbReference type="EMBL" id="JAMQAW010000004">
    <property type="protein sequence ID" value="MCM2387644.1"/>
    <property type="molecule type" value="Genomic_DNA"/>
</dbReference>
<dbReference type="Gene3D" id="3.40.50.720">
    <property type="entry name" value="NAD(P)-binding Rossmann-like Domain"/>
    <property type="match status" value="1"/>
</dbReference>
<feature type="domain" description="NAD-dependent epimerase/dehydratase" evidence="1">
    <location>
        <begin position="7"/>
        <end position="219"/>
    </location>
</feature>
<proteinExistence type="predicted"/>
<organism evidence="2 3">
    <name type="scientific">Streptomyces albipurpureus</name>
    <dbReference type="NCBI Taxonomy" id="2897419"/>
    <lineage>
        <taxon>Bacteria</taxon>
        <taxon>Bacillati</taxon>
        <taxon>Actinomycetota</taxon>
        <taxon>Actinomycetes</taxon>
        <taxon>Kitasatosporales</taxon>
        <taxon>Streptomycetaceae</taxon>
        <taxon>Streptomyces</taxon>
    </lineage>
</organism>
<dbReference type="SUPFAM" id="SSF51735">
    <property type="entry name" value="NAD(P)-binding Rossmann-fold domains"/>
    <property type="match status" value="1"/>
</dbReference>
<dbReference type="Proteomes" id="UP001431429">
    <property type="component" value="Unassembled WGS sequence"/>
</dbReference>
<sequence length="318" mass="33807">MSTPLHVVLGAGGGIGSAVVHELARRGHRTRAVQRGPALDLPPGVTTRAADVSTTEGARAACADATVVYHCAQPPYHRWPQEFPQLTDAVIEGAAAAGAKLVFADNLYLYGPIDGPVSERSPRRPTSRKGAVRKEMADRLLQAHKSGRLNVTIGQASDYYGPGGTKSVIGAAVVPAVLDGRTVNWPGRLDVPHTVHYLPDIAAALVTLGERDAADGRTFVLPAAPAPTPRQFIRQIAAAAGSRTRMRGTTKPLMRLVGLSNPAARELLDIWYQFSHPWTVDDTLYRLTFGHAEVTAPDAAVAATVAWHRTHTARPSGG</sequence>
<accession>A0ABT0UGT4</accession>
<evidence type="ECO:0000259" key="1">
    <source>
        <dbReference type="Pfam" id="PF01370"/>
    </source>
</evidence>
<comment type="caution">
    <text evidence="2">The sequence shown here is derived from an EMBL/GenBank/DDBJ whole genome shotgun (WGS) entry which is preliminary data.</text>
</comment>
<dbReference type="InterPro" id="IPR001509">
    <property type="entry name" value="Epimerase_deHydtase"/>
</dbReference>
<evidence type="ECO:0000313" key="3">
    <source>
        <dbReference type="Proteomes" id="UP001431429"/>
    </source>
</evidence>
<dbReference type="InterPro" id="IPR051783">
    <property type="entry name" value="NAD(P)-dependent_oxidoreduct"/>
</dbReference>
<dbReference type="InterPro" id="IPR036291">
    <property type="entry name" value="NAD(P)-bd_dom_sf"/>
</dbReference>
<dbReference type="RefSeq" id="WP_250918010.1">
    <property type="nucleotide sequence ID" value="NZ_JAMQAW010000004.1"/>
</dbReference>
<protein>
    <submittedName>
        <fullName evidence="2">NAD-dependent epimerase/dehydratase family protein</fullName>
    </submittedName>
</protein>
<gene>
    <name evidence="2" type="ORF">NBG84_04855</name>
</gene>
<dbReference type="PANTHER" id="PTHR48079:SF6">
    <property type="entry name" value="NAD(P)-BINDING DOMAIN-CONTAINING PROTEIN-RELATED"/>
    <property type="match status" value="1"/>
</dbReference>
<evidence type="ECO:0000313" key="2">
    <source>
        <dbReference type="EMBL" id="MCM2387644.1"/>
    </source>
</evidence>
<dbReference type="Pfam" id="PF01370">
    <property type="entry name" value="Epimerase"/>
    <property type="match status" value="1"/>
</dbReference>
<name>A0ABT0UGT4_9ACTN</name>
<dbReference type="PANTHER" id="PTHR48079">
    <property type="entry name" value="PROTEIN YEEZ"/>
    <property type="match status" value="1"/>
</dbReference>
<keyword evidence="3" id="KW-1185">Reference proteome</keyword>
<reference evidence="2" key="1">
    <citation type="submission" date="2022-06" db="EMBL/GenBank/DDBJ databases">
        <title>Genome public.</title>
        <authorList>
            <person name="Sun Q."/>
        </authorList>
    </citation>
    <scope>NUCLEOTIDE SEQUENCE</scope>
    <source>
        <strain evidence="2">CWNU-1</strain>
    </source>
</reference>